<protein>
    <submittedName>
        <fullName evidence="4">FAD-binding monooxygenase</fullName>
    </submittedName>
</protein>
<reference evidence="4 5" key="1">
    <citation type="submission" date="2020-04" db="EMBL/GenBank/DDBJ databases">
        <authorList>
            <person name="Klaysubun C."/>
            <person name="Duangmal K."/>
            <person name="Lipun K."/>
        </authorList>
    </citation>
    <scope>NUCLEOTIDE SEQUENCE [LARGE SCALE GENOMIC DNA]</scope>
    <source>
        <strain evidence="4 5">K10HN5</strain>
    </source>
</reference>
<feature type="domain" description="FAD-binding" evidence="3">
    <location>
        <begin position="126"/>
        <end position="298"/>
    </location>
</feature>
<proteinExistence type="predicted"/>
<organism evidence="4 5">
    <name type="scientific">Pseudonocardia acidicola</name>
    <dbReference type="NCBI Taxonomy" id="2724939"/>
    <lineage>
        <taxon>Bacteria</taxon>
        <taxon>Bacillati</taxon>
        <taxon>Actinomycetota</taxon>
        <taxon>Actinomycetes</taxon>
        <taxon>Pseudonocardiales</taxon>
        <taxon>Pseudonocardiaceae</taxon>
        <taxon>Pseudonocardia</taxon>
    </lineage>
</organism>
<evidence type="ECO:0000256" key="2">
    <source>
        <dbReference type="ARBA" id="ARBA00023027"/>
    </source>
</evidence>
<gene>
    <name evidence="4" type="ORF">HF526_23440</name>
</gene>
<keyword evidence="1" id="KW-0560">Oxidoreductase</keyword>
<accession>A0ABX1SFA5</accession>
<dbReference type="PANTHER" id="PTHR43476:SF4">
    <property type="entry name" value="BLR0106 PROTEIN"/>
    <property type="match status" value="1"/>
</dbReference>
<dbReference type="Gene3D" id="3.30.9.20">
    <property type="match status" value="1"/>
</dbReference>
<dbReference type="PRINTS" id="PR00420">
    <property type="entry name" value="RNGMNOXGNASE"/>
</dbReference>
<dbReference type="SUPFAM" id="SSF51905">
    <property type="entry name" value="FAD/NAD(P)-binding domain"/>
    <property type="match status" value="1"/>
</dbReference>
<sequence>MKIVCVGGGPGGLYFAISAKRRDAGHDITVIERDPPGATYGWGVVYWDNLLDMLFRNDADSARRLRAASRLWEQQQIRLRGQTAWLSGYGFSMGRGTMLDILTQRALDLDIDVQHRRSVEDLSDFADADLIVAADGAGSRVRQQYADDFGTQVDLGRNRYIWLGTDKVFDSFVFAFEDTPEGWMWFHAYPSSAGISTCIVECSPQTWEAHGFDHRDAEDGLQLLEKIFAGHLEGHSFISAARGEPARWLRFMQVRNTTWYHDNVALIGDAAHTTHFTIGSGTRLAMIDAVGLAQSLYNHEDLPTALQEYDRVHRTELRPTQAAARTSMAWFENVDRYTDQNATGLAYAMAARQGQHPPWVYQHHIATQIPVLRRAQHAIDSARRRYLAVRRGEVPFIGAERSAALSR</sequence>
<dbReference type="InterPro" id="IPR050631">
    <property type="entry name" value="PheA/TfdB_FAD_monoxygenase"/>
</dbReference>
<dbReference type="Pfam" id="PF01494">
    <property type="entry name" value="FAD_binding_3"/>
    <property type="match status" value="1"/>
</dbReference>
<keyword evidence="4" id="KW-0503">Monooxygenase</keyword>
<comment type="caution">
    <text evidence="4">The sequence shown here is derived from an EMBL/GenBank/DDBJ whole genome shotgun (WGS) entry which is preliminary data.</text>
</comment>
<dbReference type="PANTHER" id="PTHR43476">
    <property type="entry name" value="3-(3-HYDROXY-PHENYL)PROPIONATE/3-HYDROXYCINNAMIC ACID HYDROXYLASE"/>
    <property type="match status" value="1"/>
</dbReference>
<evidence type="ECO:0000313" key="5">
    <source>
        <dbReference type="Proteomes" id="UP000820669"/>
    </source>
</evidence>
<dbReference type="RefSeq" id="WP_169383719.1">
    <property type="nucleotide sequence ID" value="NZ_JAAXLA010000052.1"/>
</dbReference>
<evidence type="ECO:0000313" key="4">
    <source>
        <dbReference type="EMBL" id="NMI00240.1"/>
    </source>
</evidence>
<evidence type="ECO:0000259" key="3">
    <source>
        <dbReference type="Pfam" id="PF01494"/>
    </source>
</evidence>
<evidence type="ECO:0000256" key="1">
    <source>
        <dbReference type="ARBA" id="ARBA00023002"/>
    </source>
</evidence>
<keyword evidence="2" id="KW-0520">NAD</keyword>
<keyword evidence="5" id="KW-1185">Reference proteome</keyword>
<dbReference type="InterPro" id="IPR036188">
    <property type="entry name" value="FAD/NAD-bd_sf"/>
</dbReference>
<dbReference type="Gene3D" id="3.50.50.60">
    <property type="entry name" value="FAD/NAD(P)-binding domain"/>
    <property type="match status" value="1"/>
</dbReference>
<dbReference type="Proteomes" id="UP000820669">
    <property type="component" value="Unassembled WGS sequence"/>
</dbReference>
<dbReference type="GO" id="GO:0004497">
    <property type="term" value="F:monooxygenase activity"/>
    <property type="evidence" value="ECO:0007669"/>
    <property type="project" value="UniProtKB-KW"/>
</dbReference>
<dbReference type="EMBL" id="JAAXLA010000052">
    <property type="protein sequence ID" value="NMI00240.1"/>
    <property type="molecule type" value="Genomic_DNA"/>
</dbReference>
<name>A0ABX1SFA5_9PSEU</name>
<dbReference type="InterPro" id="IPR002938">
    <property type="entry name" value="FAD-bd"/>
</dbReference>